<dbReference type="InParanoid" id="A0A2T3A579"/>
<organism evidence="1 2">
    <name type="scientific">Coniella lustricola</name>
    <dbReference type="NCBI Taxonomy" id="2025994"/>
    <lineage>
        <taxon>Eukaryota</taxon>
        <taxon>Fungi</taxon>
        <taxon>Dikarya</taxon>
        <taxon>Ascomycota</taxon>
        <taxon>Pezizomycotina</taxon>
        <taxon>Sordariomycetes</taxon>
        <taxon>Sordariomycetidae</taxon>
        <taxon>Diaporthales</taxon>
        <taxon>Schizoparmaceae</taxon>
        <taxon>Coniella</taxon>
    </lineage>
</organism>
<dbReference type="EMBL" id="KZ678466">
    <property type="protein sequence ID" value="PSR83022.1"/>
    <property type="molecule type" value="Genomic_DNA"/>
</dbReference>
<proteinExistence type="predicted"/>
<evidence type="ECO:0000313" key="1">
    <source>
        <dbReference type="EMBL" id="PSR83022.1"/>
    </source>
</evidence>
<dbReference type="Proteomes" id="UP000241462">
    <property type="component" value="Unassembled WGS sequence"/>
</dbReference>
<accession>A0A2T3A579</accession>
<keyword evidence="2" id="KW-1185">Reference proteome</keyword>
<gene>
    <name evidence="1" type="ORF">BD289DRAFT_436507</name>
</gene>
<sequence>MVRYTLCFVSWPSEALASQAQPSLVLAGCTRRWPRTASTRHRHPCDACAEPATYVIGLASWHLLRIFYQTHACRVLGSSSSSRSQIQAQPQASEALSRYLGCLRVLVAVPGGLQFLGELWLDKCRAGCCARPYRGR</sequence>
<evidence type="ECO:0000313" key="2">
    <source>
        <dbReference type="Proteomes" id="UP000241462"/>
    </source>
</evidence>
<protein>
    <submittedName>
        <fullName evidence="1">Uncharacterized protein</fullName>
    </submittedName>
</protein>
<dbReference type="PROSITE" id="PS51257">
    <property type="entry name" value="PROKAR_LIPOPROTEIN"/>
    <property type="match status" value="1"/>
</dbReference>
<dbReference type="AlphaFoldDB" id="A0A2T3A579"/>
<reference evidence="1 2" key="1">
    <citation type="journal article" date="2018" name="Mycol. Prog.">
        <title>Coniella lustricola, a new species from submerged detritus.</title>
        <authorList>
            <person name="Raudabaugh D.B."/>
            <person name="Iturriaga T."/>
            <person name="Carver A."/>
            <person name="Mondo S."/>
            <person name="Pangilinan J."/>
            <person name="Lipzen A."/>
            <person name="He G."/>
            <person name="Amirebrahimi M."/>
            <person name="Grigoriev I.V."/>
            <person name="Miller A.N."/>
        </authorList>
    </citation>
    <scope>NUCLEOTIDE SEQUENCE [LARGE SCALE GENOMIC DNA]</scope>
    <source>
        <strain evidence="1 2">B22-T-1</strain>
    </source>
</reference>
<name>A0A2T3A579_9PEZI</name>